<feature type="active site" description="Proton donor" evidence="4">
    <location>
        <position position="218"/>
    </location>
</feature>
<dbReference type="AlphaFoldDB" id="A0A2X0MMG4"/>
<feature type="signal peptide" evidence="6">
    <location>
        <begin position="1"/>
        <end position="19"/>
    </location>
</feature>
<evidence type="ECO:0000256" key="1">
    <source>
        <dbReference type="ARBA" id="ARBA00007754"/>
    </source>
</evidence>
<feature type="domain" description="GH26" evidence="7">
    <location>
        <begin position="51"/>
        <end position="386"/>
    </location>
</feature>
<evidence type="ECO:0000259" key="7">
    <source>
        <dbReference type="PROSITE" id="PS51764"/>
    </source>
</evidence>
<dbReference type="EMBL" id="FMWP01000013">
    <property type="protein sequence ID" value="SCZ89404.1"/>
    <property type="molecule type" value="Genomic_DNA"/>
</dbReference>
<comment type="similarity">
    <text evidence="1 4">Belongs to the glycosyl hydrolase 26 family.</text>
</comment>
<feature type="active site" description="Nucleophile" evidence="4">
    <location>
        <position position="318"/>
    </location>
</feature>
<proteinExistence type="inferred from homology"/>
<sequence>MPRLKILLAGALLAGFAAARCSGGHRRHHVKIQTMFKPPILGSPSNHSVPFKTDGPYLSLAKVQGSSSPSMSGASAPTFDPNVNTNKSTQNQPPDVVGWALDGVSKYGIALGFIPDDGSGGGTRQTIAEISSMIGQRVSAQGYYAQVIAGHPFDGWQLLSKMDQIAKDGGVFQASIMPINGWAGLTWEDDRQAVAICTVLKNFTHLPKVEVWFRFAHEVNWYLNDGTYKGTVDDFQQGWSVVAAACKKIAPRVRMWFTPNVANLEEYDRYYPTNHSTVDLIGIDYYPKVLSTADFVKVMKPFHDKYCTSSGPYFAIGETAVGSEVSMTDRINWLKHILSPETKMQLPFLIAVTWVSTKAPDYRRTEPITYLNIFQFNFDKMGIDYRIADTPGPTSLAIKLFLDAGDD</sequence>
<protein>
    <submittedName>
        <fullName evidence="8">BZ3500_MvSof-1268-A1-R1_Chr1-1g01158 protein</fullName>
    </submittedName>
</protein>
<gene>
    <name evidence="8" type="ORF">BZ3500_MVSOF-1268-A1-R1_CHR1-1G01158</name>
</gene>
<reference evidence="9" key="1">
    <citation type="submission" date="2016-10" db="EMBL/GenBank/DDBJ databases">
        <authorList>
            <person name="Jeantristanb JTB J.-T."/>
            <person name="Ricardo R."/>
        </authorList>
    </citation>
    <scope>NUCLEOTIDE SEQUENCE [LARGE SCALE GENOMIC DNA]</scope>
</reference>
<dbReference type="PANTHER" id="PTHR40079:SF6">
    <property type="entry name" value="GH26 DOMAIN-CONTAINING PROTEIN"/>
    <property type="match status" value="1"/>
</dbReference>
<dbReference type="PANTHER" id="PTHR40079">
    <property type="entry name" value="MANNAN ENDO-1,4-BETA-MANNOSIDASE E-RELATED"/>
    <property type="match status" value="1"/>
</dbReference>
<evidence type="ECO:0000256" key="2">
    <source>
        <dbReference type="ARBA" id="ARBA00022801"/>
    </source>
</evidence>
<dbReference type="SUPFAM" id="SSF51445">
    <property type="entry name" value="(Trans)glycosidases"/>
    <property type="match status" value="1"/>
</dbReference>
<dbReference type="PROSITE" id="PS51764">
    <property type="entry name" value="GH26"/>
    <property type="match status" value="1"/>
</dbReference>
<dbReference type="Gene3D" id="3.20.20.80">
    <property type="entry name" value="Glycosidases"/>
    <property type="match status" value="1"/>
</dbReference>
<feature type="compositionally biased region" description="Polar residues" evidence="5">
    <location>
        <begin position="81"/>
        <end position="93"/>
    </location>
</feature>
<dbReference type="OrthoDB" id="428177at2759"/>
<dbReference type="InterPro" id="IPR000805">
    <property type="entry name" value="Glyco_hydro_26"/>
</dbReference>
<evidence type="ECO:0000256" key="3">
    <source>
        <dbReference type="ARBA" id="ARBA00023295"/>
    </source>
</evidence>
<dbReference type="InterPro" id="IPR022790">
    <property type="entry name" value="GH26_dom"/>
</dbReference>
<evidence type="ECO:0000256" key="5">
    <source>
        <dbReference type="SAM" id="MobiDB-lite"/>
    </source>
</evidence>
<name>A0A2X0MMG4_9BASI</name>
<accession>A0A2X0MMG4</accession>
<organism evidence="8 9">
    <name type="scientific">Microbotryum saponariae</name>
    <dbReference type="NCBI Taxonomy" id="289078"/>
    <lineage>
        <taxon>Eukaryota</taxon>
        <taxon>Fungi</taxon>
        <taxon>Dikarya</taxon>
        <taxon>Basidiomycota</taxon>
        <taxon>Pucciniomycotina</taxon>
        <taxon>Microbotryomycetes</taxon>
        <taxon>Microbotryales</taxon>
        <taxon>Microbotryaceae</taxon>
        <taxon>Microbotryum</taxon>
    </lineage>
</organism>
<dbReference type="GO" id="GO:0016985">
    <property type="term" value="F:mannan endo-1,4-beta-mannosidase activity"/>
    <property type="evidence" value="ECO:0007669"/>
    <property type="project" value="InterPro"/>
</dbReference>
<dbReference type="Proteomes" id="UP000249723">
    <property type="component" value="Unassembled WGS sequence"/>
</dbReference>
<feature type="chain" id="PRO_5030060369" evidence="6">
    <location>
        <begin position="20"/>
        <end position="407"/>
    </location>
</feature>
<evidence type="ECO:0000256" key="6">
    <source>
        <dbReference type="SAM" id="SignalP"/>
    </source>
</evidence>
<evidence type="ECO:0000256" key="4">
    <source>
        <dbReference type="PROSITE-ProRule" id="PRU01100"/>
    </source>
</evidence>
<feature type="region of interest" description="Disordered" evidence="5">
    <location>
        <begin position="63"/>
        <end position="93"/>
    </location>
</feature>
<keyword evidence="3 4" id="KW-0326">Glycosidase</keyword>
<keyword evidence="9" id="KW-1185">Reference proteome</keyword>
<dbReference type="GO" id="GO:0006080">
    <property type="term" value="P:substituted mannan metabolic process"/>
    <property type="evidence" value="ECO:0007669"/>
    <property type="project" value="InterPro"/>
</dbReference>
<evidence type="ECO:0000313" key="9">
    <source>
        <dbReference type="Proteomes" id="UP000249723"/>
    </source>
</evidence>
<evidence type="ECO:0000313" key="8">
    <source>
        <dbReference type="EMBL" id="SCZ89404.1"/>
    </source>
</evidence>
<keyword evidence="6" id="KW-0732">Signal</keyword>
<feature type="compositionally biased region" description="Low complexity" evidence="5">
    <location>
        <begin position="65"/>
        <end position="77"/>
    </location>
</feature>
<dbReference type="InterPro" id="IPR017853">
    <property type="entry name" value="GH"/>
</dbReference>
<keyword evidence="2 4" id="KW-0378">Hydrolase</keyword>